<dbReference type="PANTHER" id="PTHR30146">
    <property type="entry name" value="LACI-RELATED TRANSCRIPTIONAL REPRESSOR"/>
    <property type="match status" value="1"/>
</dbReference>
<proteinExistence type="predicted"/>
<dbReference type="PROSITE" id="PS50932">
    <property type="entry name" value="HTH_LACI_2"/>
    <property type="match status" value="1"/>
</dbReference>
<organism evidence="5 6">
    <name type="scientific">Sphingomonas lycopersici</name>
    <dbReference type="NCBI Taxonomy" id="2951807"/>
    <lineage>
        <taxon>Bacteria</taxon>
        <taxon>Pseudomonadati</taxon>
        <taxon>Pseudomonadota</taxon>
        <taxon>Alphaproteobacteria</taxon>
        <taxon>Sphingomonadales</taxon>
        <taxon>Sphingomonadaceae</taxon>
        <taxon>Sphingomonas</taxon>
    </lineage>
</organism>
<dbReference type="SMART" id="SM00354">
    <property type="entry name" value="HTH_LACI"/>
    <property type="match status" value="1"/>
</dbReference>
<sequence>MKKPRATRRQHNTPTISDVAARAGVSPMTVSRVINAKESVRERTRERVEAAIAALNYAPNAAARALAGGDDIRIGLLHSNPSFAYLSALLVGALDQASRSNVQLMVEKCDDADDYRAVIDHLIAGRVDGVLLPAPLSDAAGILEAIRDAELPVVAMATEHAPEWALSICIDDKRAAYEMTRHIGALGHRRIGFIKGDPNQAASGTRLAGYRRALKDMGLPYDPKLVVNGLFSYRSGLDAADVLLGLADPPTAIFASNDDMAAASVAIAHRRGLEVPRDLTVCGFDDTALATTIWPELTTIRQPVLDMARIALERLVQVIRLQRAGRADEIGQSHIRAEHALIRRQSDAAPPAAGA</sequence>
<dbReference type="Pfam" id="PF13377">
    <property type="entry name" value="Peripla_BP_3"/>
    <property type="match status" value="1"/>
</dbReference>
<dbReference type="Proteomes" id="UP001165565">
    <property type="component" value="Unassembled WGS sequence"/>
</dbReference>
<feature type="domain" description="HTH lacI-type" evidence="4">
    <location>
        <begin position="14"/>
        <end position="68"/>
    </location>
</feature>
<dbReference type="RefSeq" id="WP_179514327.1">
    <property type="nucleotide sequence ID" value="NZ_JANFAV010000001.1"/>
</dbReference>
<keyword evidence="6" id="KW-1185">Reference proteome</keyword>
<name>A0AA42CNJ1_9SPHN</name>
<dbReference type="InterPro" id="IPR028082">
    <property type="entry name" value="Peripla_BP_I"/>
</dbReference>
<dbReference type="EMBL" id="JANFAV010000001">
    <property type="protein sequence ID" value="MCW6533389.1"/>
    <property type="molecule type" value="Genomic_DNA"/>
</dbReference>
<keyword evidence="2 5" id="KW-0238">DNA-binding</keyword>
<reference evidence="5" key="1">
    <citation type="submission" date="2022-06" db="EMBL/GenBank/DDBJ databases">
        <title>Sphingomonas sp. nov. isolated from rhizosphere soil of tomato.</title>
        <authorList>
            <person name="Dong H."/>
            <person name="Gao R."/>
        </authorList>
    </citation>
    <scope>NUCLEOTIDE SEQUENCE</scope>
    <source>
        <strain evidence="5">MMSM24</strain>
    </source>
</reference>
<keyword evidence="3" id="KW-0804">Transcription</keyword>
<dbReference type="GO" id="GO:0000976">
    <property type="term" value="F:transcription cis-regulatory region binding"/>
    <property type="evidence" value="ECO:0007669"/>
    <property type="project" value="TreeGrafter"/>
</dbReference>
<dbReference type="AlphaFoldDB" id="A0AA42CNJ1"/>
<evidence type="ECO:0000256" key="3">
    <source>
        <dbReference type="ARBA" id="ARBA00023163"/>
    </source>
</evidence>
<dbReference type="PROSITE" id="PS00356">
    <property type="entry name" value="HTH_LACI_1"/>
    <property type="match status" value="1"/>
</dbReference>
<evidence type="ECO:0000313" key="6">
    <source>
        <dbReference type="Proteomes" id="UP001165565"/>
    </source>
</evidence>
<dbReference type="Gene3D" id="3.40.50.2300">
    <property type="match status" value="2"/>
</dbReference>
<dbReference type="PANTHER" id="PTHR30146:SF153">
    <property type="entry name" value="LACTOSE OPERON REPRESSOR"/>
    <property type="match status" value="1"/>
</dbReference>
<protein>
    <submittedName>
        <fullName evidence="5">LacI family DNA-binding transcriptional regulator</fullName>
    </submittedName>
</protein>
<dbReference type="InterPro" id="IPR046335">
    <property type="entry name" value="LacI/GalR-like_sensor"/>
</dbReference>
<evidence type="ECO:0000256" key="2">
    <source>
        <dbReference type="ARBA" id="ARBA00023125"/>
    </source>
</evidence>
<dbReference type="SUPFAM" id="SSF47413">
    <property type="entry name" value="lambda repressor-like DNA-binding domains"/>
    <property type="match status" value="1"/>
</dbReference>
<dbReference type="InterPro" id="IPR000843">
    <property type="entry name" value="HTH_LacI"/>
</dbReference>
<dbReference type="SUPFAM" id="SSF53822">
    <property type="entry name" value="Periplasmic binding protein-like I"/>
    <property type="match status" value="1"/>
</dbReference>
<keyword evidence="1" id="KW-0805">Transcription regulation</keyword>
<dbReference type="PRINTS" id="PR00036">
    <property type="entry name" value="HTHLACI"/>
</dbReference>
<dbReference type="InterPro" id="IPR010982">
    <property type="entry name" value="Lambda_DNA-bd_dom_sf"/>
</dbReference>
<dbReference type="Gene3D" id="1.10.260.40">
    <property type="entry name" value="lambda repressor-like DNA-binding domains"/>
    <property type="match status" value="1"/>
</dbReference>
<gene>
    <name evidence="5" type="ORF">NEE01_01185</name>
</gene>
<dbReference type="CDD" id="cd01392">
    <property type="entry name" value="HTH_LacI"/>
    <property type="match status" value="1"/>
</dbReference>
<accession>A0AA42CNJ1</accession>
<comment type="caution">
    <text evidence="5">The sequence shown here is derived from an EMBL/GenBank/DDBJ whole genome shotgun (WGS) entry which is preliminary data.</text>
</comment>
<evidence type="ECO:0000259" key="4">
    <source>
        <dbReference type="PROSITE" id="PS50932"/>
    </source>
</evidence>
<dbReference type="Pfam" id="PF00356">
    <property type="entry name" value="LacI"/>
    <property type="match status" value="1"/>
</dbReference>
<evidence type="ECO:0000256" key="1">
    <source>
        <dbReference type="ARBA" id="ARBA00023015"/>
    </source>
</evidence>
<dbReference type="CDD" id="cd01545">
    <property type="entry name" value="PBP1_SalR"/>
    <property type="match status" value="1"/>
</dbReference>
<dbReference type="GO" id="GO:0003700">
    <property type="term" value="F:DNA-binding transcription factor activity"/>
    <property type="evidence" value="ECO:0007669"/>
    <property type="project" value="TreeGrafter"/>
</dbReference>
<evidence type="ECO:0000313" key="5">
    <source>
        <dbReference type="EMBL" id="MCW6533389.1"/>
    </source>
</evidence>